<keyword evidence="6 11" id="KW-0472">Membrane</keyword>
<evidence type="ECO:0000256" key="11">
    <source>
        <dbReference type="SAM" id="Phobius"/>
    </source>
</evidence>
<keyword evidence="5 9" id="KW-0297">G-protein coupled receptor</keyword>
<feature type="transmembrane region" description="Helical" evidence="11">
    <location>
        <begin position="82"/>
        <end position="103"/>
    </location>
</feature>
<evidence type="ECO:0000313" key="13">
    <source>
        <dbReference type="EMBL" id="KAK3087746.1"/>
    </source>
</evidence>
<feature type="transmembrane region" description="Helical" evidence="11">
    <location>
        <begin position="217"/>
        <end position="236"/>
    </location>
</feature>
<evidence type="ECO:0000256" key="2">
    <source>
        <dbReference type="ARBA" id="ARBA00022475"/>
    </source>
</evidence>
<dbReference type="PROSITE" id="PS00237">
    <property type="entry name" value="G_PROTEIN_RECEP_F1_1"/>
    <property type="match status" value="1"/>
</dbReference>
<comment type="caution">
    <text evidence="13">The sequence shown here is derived from an EMBL/GenBank/DDBJ whole genome shotgun (WGS) entry which is preliminary data.</text>
</comment>
<dbReference type="PANTHER" id="PTHR24228">
    <property type="entry name" value="B2 BRADYKININ RECEPTOR/ANGIOTENSIN II RECEPTOR"/>
    <property type="match status" value="1"/>
</dbReference>
<dbReference type="EMBL" id="VSWD01000011">
    <property type="protein sequence ID" value="KAK3087746.1"/>
    <property type="molecule type" value="Genomic_DNA"/>
</dbReference>
<sequence>MNSSSATSNFSSGALKCHSWITQYLNISRKDITLDELNSVLVLRLLGGITFVSLLAAIGLVGNIHVIYIFGWKFTRSTDYRVFVLWLGWIDIVTTSIYAPMLVYYLLKPLTFYSDLLCKAFRFLQYLCAICSNCALLVIAINRCLKILRPLRLPMTPRTAKINCGVSLVVAVCLSWPAIPLFSVVNSPTGIEGFTGKRCLVRMDNFSKFKMFNGSNIIFFIVVLFILIFSYTLIGWRIKHRFKTSRAPSESYNMERRFLSATSSSFREPQSSSSGSIPFQTRNNGKEESAVRKQQNRSVENNTTGTLVYILSSLPYHILSIMFFVIPNFDCNLTFIQSLFFYIFIWSYLLNSVANPFIYGFRDRRFRKKLCIFYKKNFVVK</sequence>
<evidence type="ECO:0000256" key="7">
    <source>
        <dbReference type="ARBA" id="ARBA00023170"/>
    </source>
</evidence>
<dbReference type="PRINTS" id="PR00237">
    <property type="entry name" value="GPCRRHODOPSN"/>
</dbReference>
<evidence type="ECO:0000313" key="14">
    <source>
        <dbReference type="Proteomes" id="UP001186944"/>
    </source>
</evidence>
<dbReference type="GO" id="GO:0005886">
    <property type="term" value="C:plasma membrane"/>
    <property type="evidence" value="ECO:0007669"/>
    <property type="project" value="UniProtKB-SubCell"/>
</dbReference>
<dbReference type="GO" id="GO:0004930">
    <property type="term" value="F:G protein-coupled receptor activity"/>
    <property type="evidence" value="ECO:0007669"/>
    <property type="project" value="UniProtKB-KW"/>
</dbReference>
<feature type="transmembrane region" description="Helical" evidence="11">
    <location>
        <begin position="45"/>
        <end position="70"/>
    </location>
</feature>
<keyword evidence="3 9" id="KW-0812">Transmembrane</keyword>
<keyword evidence="14" id="KW-1185">Reference proteome</keyword>
<protein>
    <recommendedName>
        <fullName evidence="12">G-protein coupled receptors family 1 profile domain-containing protein</fullName>
    </recommendedName>
</protein>
<evidence type="ECO:0000256" key="6">
    <source>
        <dbReference type="ARBA" id="ARBA00023136"/>
    </source>
</evidence>
<keyword evidence="4 11" id="KW-1133">Transmembrane helix</keyword>
<dbReference type="InterPro" id="IPR017452">
    <property type="entry name" value="GPCR_Rhodpsn_7TM"/>
</dbReference>
<evidence type="ECO:0000256" key="9">
    <source>
        <dbReference type="RuleBase" id="RU000688"/>
    </source>
</evidence>
<name>A0AA89BQX0_PINIB</name>
<evidence type="ECO:0000256" key="1">
    <source>
        <dbReference type="ARBA" id="ARBA00004651"/>
    </source>
</evidence>
<evidence type="ECO:0000259" key="12">
    <source>
        <dbReference type="PROSITE" id="PS50262"/>
    </source>
</evidence>
<evidence type="ECO:0000256" key="3">
    <source>
        <dbReference type="ARBA" id="ARBA00022692"/>
    </source>
</evidence>
<dbReference type="Proteomes" id="UP001186944">
    <property type="component" value="Unassembled WGS sequence"/>
</dbReference>
<feature type="transmembrane region" description="Helical" evidence="11">
    <location>
        <begin position="307"/>
        <end position="327"/>
    </location>
</feature>
<dbReference type="SUPFAM" id="SSF81321">
    <property type="entry name" value="Family A G protein-coupled receptor-like"/>
    <property type="match status" value="1"/>
</dbReference>
<dbReference type="AlphaFoldDB" id="A0AA89BQX0"/>
<feature type="transmembrane region" description="Helical" evidence="11">
    <location>
        <begin position="339"/>
        <end position="359"/>
    </location>
</feature>
<feature type="compositionally biased region" description="Low complexity" evidence="10">
    <location>
        <begin position="263"/>
        <end position="276"/>
    </location>
</feature>
<accession>A0AA89BQX0</accession>
<evidence type="ECO:0000256" key="5">
    <source>
        <dbReference type="ARBA" id="ARBA00023040"/>
    </source>
</evidence>
<keyword evidence="7 9" id="KW-0675">Receptor</keyword>
<dbReference type="InterPro" id="IPR000276">
    <property type="entry name" value="GPCR_Rhodpsn"/>
</dbReference>
<feature type="transmembrane region" description="Helical" evidence="11">
    <location>
        <begin position="123"/>
        <end position="141"/>
    </location>
</feature>
<organism evidence="13 14">
    <name type="scientific">Pinctada imbricata</name>
    <name type="common">Atlantic pearl-oyster</name>
    <name type="synonym">Pinctada martensii</name>
    <dbReference type="NCBI Taxonomy" id="66713"/>
    <lineage>
        <taxon>Eukaryota</taxon>
        <taxon>Metazoa</taxon>
        <taxon>Spiralia</taxon>
        <taxon>Lophotrochozoa</taxon>
        <taxon>Mollusca</taxon>
        <taxon>Bivalvia</taxon>
        <taxon>Autobranchia</taxon>
        <taxon>Pteriomorphia</taxon>
        <taxon>Pterioida</taxon>
        <taxon>Pterioidea</taxon>
        <taxon>Pteriidae</taxon>
        <taxon>Pinctada</taxon>
    </lineage>
</organism>
<dbReference type="Gene3D" id="1.20.1070.10">
    <property type="entry name" value="Rhodopsin 7-helix transmembrane proteins"/>
    <property type="match status" value="1"/>
</dbReference>
<dbReference type="PROSITE" id="PS50262">
    <property type="entry name" value="G_PROTEIN_RECEP_F1_2"/>
    <property type="match status" value="1"/>
</dbReference>
<comment type="similarity">
    <text evidence="9">Belongs to the G-protein coupled receptor 1 family.</text>
</comment>
<feature type="domain" description="G-protein coupled receptors family 1 profile" evidence="12">
    <location>
        <begin position="62"/>
        <end position="359"/>
    </location>
</feature>
<feature type="transmembrane region" description="Helical" evidence="11">
    <location>
        <begin position="162"/>
        <end position="179"/>
    </location>
</feature>
<dbReference type="CDD" id="cd00637">
    <property type="entry name" value="7tm_classA_rhodopsin-like"/>
    <property type="match status" value="1"/>
</dbReference>
<gene>
    <name evidence="13" type="ORF">FSP39_010064</name>
</gene>
<evidence type="ECO:0000256" key="4">
    <source>
        <dbReference type="ARBA" id="ARBA00022989"/>
    </source>
</evidence>
<keyword evidence="2" id="KW-1003">Cell membrane</keyword>
<reference evidence="13" key="1">
    <citation type="submission" date="2019-08" db="EMBL/GenBank/DDBJ databases">
        <title>The improved chromosome-level genome for the pearl oyster Pinctada fucata martensii using PacBio sequencing and Hi-C.</title>
        <authorList>
            <person name="Zheng Z."/>
        </authorList>
    </citation>
    <scope>NUCLEOTIDE SEQUENCE</scope>
    <source>
        <strain evidence="13">ZZ-2019</strain>
        <tissue evidence="13">Adductor muscle</tissue>
    </source>
</reference>
<evidence type="ECO:0000256" key="8">
    <source>
        <dbReference type="ARBA" id="ARBA00023224"/>
    </source>
</evidence>
<comment type="subcellular location">
    <subcellularLocation>
        <location evidence="1">Cell membrane</location>
        <topology evidence="1">Multi-pass membrane protein</topology>
    </subcellularLocation>
</comment>
<proteinExistence type="inferred from homology"/>
<keyword evidence="8 9" id="KW-0807">Transducer</keyword>
<evidence type="ECO:0000256" key="10">
    <source>
        <dbReference type="SAM" id="MobiDB-lite"/>
    </source>
</evidence>
<dbReference type="Pfam" id="PF00001">
    <property type="entry name" value="7tm_1"/>
    <property type="match status" value="1"/>
</dbReference>
<feature type="region of interest" description="Disordered" evidence="10">
    <location>
        <begin position="263"/>
        <end position="298"/>
    </location>
</feature>
<dbReference type="PANTHER" id="PTHR24228:SF61">
    <property type="entry name" value="G-PROTEIN COUPLED RECEPTORS FAMILY 1 PROFILE DOMAIN-CONTAINING PROTEIN"/>
    <property type="match status" value="1"/>
</dbReference>